<organism evidence="1">
    <name type="scientific">Octopus bimaculoides</name>
    <name type="common">California two-spotted octopus</name>
    <dbReference type="NCBI Taxonomy" id="37653"/>
    <lineage>
        <taxon>Eukaryota</taxon>
        <taxon>Metazoa</taxon>
        <taxon>Spiralia</taxon>
        <taxon>Lophotrochozoa</taxon>
        <taxon>Mollusca</taxon>
        <taxon>Cephalopoda</taxon>
        <taxon>Coleoidea</taxon>
        <taxon>Octopodiformes</taxon>
        <taxon>Octopoda</taxon>
        <taxon>Incirrata</taxon>
        <taxon>Octopodidae</taxon>
        <taxon>Octopus</taxon>
    </lineage>
</organism>
<evidence type="ECO:0000313" key="1">
    <source>
        <dbReference type="EMBL" id="KOF66718.1"/>
    </source>
</evidence>
<reference evidence="1" key="1">
    <citation type="submission" date="2015-07" db="EMBL/GenBank/DDBJ databases">
        <title>MeaNS - Measles Nucleotide Surveillance Program.</title>
        <authorList>
            <person name="Tran T."/>
            <person name="Druce J."/>
        </authorList>
    </citation>
    <scope>NUCLEOTIDE SEQUENCE</scope>
    <source>
        <strain evidence="1">UCB-OBI-ISO-001</strain>
        <tissue evidence="1">Gonad</tissue>
    </source>
</reference>
<name>A0A0L8FQ01_OCTBM</name>
<dbReference type="EMBL" id="KQ427775">
    <property type="protein sequence ID" value="KOF66718.1"/>
    <property type="molecule type" value="Genomic_DNA"/>
</dbReference>
<protein>
    <submittedName>
        <fullName evidence="1">Uncharacterized protein</fullName>
    </submittedName>
</protein>
<gene>
    <name evidence="1" type="ORF">OCBIM_22011540mg</name>
</gene>
<accession>A0A0L8FQ01</accession>
<sequence length="78" mass="9282">MSLRKKEKKKKKENPSPPRVNVEMLIETENGLNDVKVFYCFHNCLCLEILTMESRLGKLNYIRFLRQGFCLCVLFRNI</sequence>
<dbReference type="AlphaFoldDB" id="A0A0L8FQ01"/>
<proteinExistence type="predicted"/>